<dbReference type="InterPro" id="IPR049874">
    <property type="entry name" value="ROK_cs"/>
</dbReference>
<dbReference type="Pfam" id="PF00480">
    <property type="entry name" value="ROK"/>
    <property type="match status" value="1"/>
</dbReference>
<dbReference type="Proteomes" id="UP000077421">
    <property type="component" value="Unassembled WGS sequence"/>
</dbReference>
<gene>
    <name evidence="2" type="ORF">AYW79_10800</name>
</gene>
<comment type="caution">
    <text evidence="2">The sequence shown here is derived from an EMBL/GenBank/DDBJ whole genome shotgun (WGS) entry which is preliminary data.</text>
</comment>
<sequence>MEVNPEGGHFICADLTGSQITVGVLDLSFQVLREWSFEKTRVSGEDLYRELIKALSSAHSWCEQNSFKTLGIGVATPGLMDLGTGKIVEASNLGWRDLDLGKLLEQEFHLSVTVENDTNAAAYGEFLYGSEHTDHARNMLYIAVGTGVGAGMIIERELYKGSLGMAGEIGHIVIHESGHMCTCGKRGCLETVVSEPALLMEYNRKMNASSIGSIQNLVEQSEAGDVLARDVLFNAGHILGVVAGNHVNVLNVDSVVFGGDAITRGHVMFAAIIEGLHEVLLPGFEKNLKIRVSSLPLTAGYVGVAYSSLTSVLNKYGFQVPAKI</sequence>
<evidence type="ECO:0000256" key="1">
    <source>
        <dbReference type="ARBA" id="ARBA00006479"/>
    </source>
</evidence>
<dbReference type="AlphaFoldDB" id="A0A853K8N1"/>
<evidence type="ECO:0008006" key="4">
    <source>
        <dbReference type="Google" id="ProtNLM"/>
    </source>
</evidence>
<name>A0A853K8N1_9BACL</name>
<dbReference type="PROSITE" id="PS01125">
    <property type="entry name" value="ROK"/>
    <property type="match status" value="1"/>
</dbReference>
<dbReference type="PANTHER" id="PTHR18964:SF149">
    <property type="entry name" value="BIFUNCTIONAL UDP-N-ACETYLGLUCOSAMINE 2-EPIMERASE_N-ACETYLMANNOSAMINE KINASE"/>
    <property type="match status" value="1"/>
</dbReference>
<dbReference type="InterPro" id="IPR043129">
    <property type="entry name" value="ATPase_NBD"/>
</dbReference>
<dbReference type="EMBL" id="LSUQ01000036">
    <property type="protein sequence ID" value="OAG93422.1"/>
    <property type="molecule type" value="Genomic_DNA"/>
</dbReference>
<evidence type="ECO:0000313" key="2">
    <source>
        <dbReference type="EMBL" id="OAG93422.1"/>
    </source>
</evidence>
<proteinExistence type="inferred from homology"/>
<comment type="similarity">
    <text evidence="1">Belongs to the ROK (NagC/XylR) family.</text>
</comment>
<reference evidence="2 3" key="1">
    <citation type="submission" date="2016-02" db="EMBL/GenBank/DDBJ databases">
        <title>Draft genome sequence of Acidibacillus ferrooxidans SLC66.</title>
        <authorList>
            <person name="Oliveira G."/>
            <person name="Nancucheo I."/>
            <person name="Dall'Agnol H."/>
            <person name="Johnson B."/>
            <person name="Oliveira R."/>
            <person name="Nunes G.L."/>
            <person name="Tzotzos G."/>
            <person name="Orellana S.C."/>
            <person name="Salim A.C."/>
            <person name="Araujo F.M."/>
        </authorList>
    </citation>
    <scope>NUCLEOTIDE SEQUENCE [LARGE SCALE GENOMIC DNA]</scope>
    <source>
        <strain evidence="2 3">SLC66</strain>
    </source>
</reference>
<accession>A0A853K8N1</accession>
<dbReference type="InterPro" id="IPR000600">
    <property type="entry name" value="ROK"/>
</dbReference>
<evidence type="ECO:0000313" key="3">
    <source>
        <dbReference type="Proteomes" id="UP000077421"/>
    </source>
</evidence>
<dbReference type="PANTHER" id="PTHR18964">
    <property type="entry name" value="ROK (REPRESSOR, ORF, KINASE) FAMILY"/>
    <property type="match status" value="1"/>
</dbReference>
<organism evidence="2 3">
    <name type="scientific">Ferroacidibacillus organovorans</name>
    <dbReference type="NCBI Taxonomy" id="1765683"/>
    <lineage>
        <taxon>Bacteria</taxon>
        <taxon>Bacillati</taxon>
        <taxon>Bacillota</taxon>
        <taxon>Bacilli</taxon>
        <taxon>Bacillales</taxon>
        <taxon>Alicyclobacillaceae</taxon>
        <taxon>Ferroacidibacillus</taxon>
    </lineage>
</organism>
<protein>
    <recommendedName>
        <fullName evidence="4">Glucokinase</fullName>
    </recommendedName>
</protein>
<dbReference type="SUPFAM" id="SSF53067">
    <property type="entry name" value="Actin-like ATPase domain"/>
    <property type="match status" value="1"/>
</dbReference>
<dbReference type="Gene3D" id="3.30.420.40">
    <property type="match status" value="2"/>
</dbReference>